<dbReference type="PANTHER" id="PTHR45598">
    <property type="entry name" value="PROTEIN CBG11839-RELATED"/>
    <property type="match status" value="1"/>
</dbReference>
<evidence type="ECO:0000256" key="1">
    <source>
        <dbReference type="SAM" id="MobiDB-lite"/>
    </source>
</evidence>
<protein>
    <submittedName>
        <fullName evidence="2">Uncharacterized protein</fullName>
    </submittedName>
</protein>
<feature type="region of interest" description="Disordered" evidence="1">
    <location>
        <begin position="20"/>
        <end position="47"/>
    </location>
</feature>
<dbReference type="PANTHER" id="PTHR45598:SF1">
    <property type="entry name" value="4FE-4S FERREDOXIN-TYPE DOMAIN-CONTAINING PROTEIN"/>
    <property type="match status" value="1"/>
</dbReference>
<dbReference type="Proteomes" id="UP000265618">
    <property type="component" value="Unassembled WGS sequence"/>
</dbReference>
<evidence type="ECO:0000313" key="3">
    <source>
        <dbReference type="Proteomes" id="UP000265618"/>
    </source>
</evidence>
<organism evidence="2 3">
    <name type="scientific">Kipferlia bialata</name>
    <dbReference type="NCBI Taxonomy" id="797122"/>
    <lineage>
        <taxon>Eukaryota</taxon>
        <taxon>Metamonada</taxon>
        <taxon>Carpediemonas-like organisms</taxon>
        <taxon>Kipferlia</taxon>
    </lineage>
</organism>
<reference evidence="2 3" key="1">
    <citation type="journal article" date="2018" name="PLoS ONE">
        <title>The draft genome of Kipferlia bialata reveals reductive genome evolution in fornicate parasites.</title>
        <authorList>
            <person name="Tanifuji G."/>
            <person name="Takabayashi S."/>
            <person name="Kume K."/>
            <person name="Takagi M."/>
            <person name="Nakayama T."/>
            <person name="Kamikawa R."/>
            <person name="Inagaki Y."/>
            <person name="Hashimoto T."/>
        </authorList>
    </citation>
    <scope>NUCLEOTIDE SEQUENCE [LARGE SCALE GENOMIC DNA]</scope>
    <source>
        <strain evidence="2">NY0173</strain>
    </source>
</reference>
<evidence type="ECO:0000313" key="2">
    <source>
        <dbReference type="EMBL" id="GIQ83548.1"/>
    </source>
</evidence>
<gene>
    <name evidence="2" type="ORF">KIPB_004891</name>
</gene>
<dbReference type="EMBL" id="BDIP01001091">
    <property type="protein sequence ID" value="GIQ83548.1"/>
    <property type="molecule type" value="Genomic_DNA"/>
</dbReference>
<name>A0A9K3GHS0_9EUKA</name>
<dbReference type="AlphaFoldDB" id="A0A9K3GHS0"/>
<proteinExistence type="predicted"/>
<accession>A0A9K3GHS0</accession>
<keyword evidence="3" id="KW-1185">Reference proteome</keyword>
<sequence>MKATPCYITRAIIHVHPPGCMSCSPEGEGGRERERDMCCSPKGEGEGERDMQLVSEAHSHRHSAGVTDMSGLSPCVERLTVPATDKIESDAVVSPLERVVEAVLQQILSVMAPRGTEGVEADPSPNYLPLYLTTNKGQPLSLSLSLGGHHLESIRGASGVLSSLLSSPSVSMSQPDSERVSVSVIQGDSERESVRGDRCVTITIQAGTEGDGEREIGREEDWWGDVYVYPDSQRVYPDITSRLSHLLGEDTIPLVKRVAEIHSRCHNVTRPSPSVSVPLSLSLSLSLSPLHTGLPRVSMCLSPSLSLSLSLSPSLSPLQLDLPLVSMRPSPPSMCP</sequence>
<feature type="compositionally biased region" description="Basic and acidic residues" evidence="1">
    <location>
        <begin position="28"/>
        <end position="47"/>
    </location>
</feature>
<comment type="caution">
    <text evidence="2">The sequence shown here is derived from an EMBL/GenBank/DDBJ whole genome shotgun (WGS) entry which is preliminary data.</text>
</comment>